<evidence type="ECO:0000313" key="3">
    <source>
        <dbReference type="Proteomes" id="UP000586722"/>
    </source>
</evidence>
<reference evidence="3" key="1">
    <citation type="submission" date="2020-01" db="EMBL/GenBank/DDBJ databases">
        <authorList>
            <person name="Fang Y."/>
            <person name="Sun R."/>
            <person name="Nie L."/>
            <person name="He J."/>
            <person name="Hao L."/>
            <person name="Wang L."/>
            <person name="Su S."/>
            <person name="Lv E."/>
            <person name="Zhang Z."/>
            <person name="Xie R."/>
            <person name="Liu H."/>
        </authorList>
    </citation>
    <scope>NUCLEOTIDE SEQUENCE [LARGE SCALE GENOMIC DNA]</scope>
    <source>
        <strain evidence="3">XCT-53</strain>
    </source>
</reference>
<evidence type="ECO:0000313" key="2">
    <source>
        <dbReference type="EMBL" id="NBN77942.1"/>
    </source>
</evidence>
<proteinExistence type="predicted"/>
<dbReference type="Proteomes" id="UP000586722">
    <property type="component" value="Unassembled WGS sequence"/>
</dbReference>
<dbReference type="SUPFAM" id="SSF56300">
    <property type="entry name" value="Metallo-dependent phosphatases"/>
    <property type="match status" value="1"/>
</dbReference>
<protein>
    <submittedName>
        <fullName evidence="2">Metallophosphoesterase-domain-containing protein</fullName>
    </submittedName>
</protein>
<evidence type="ECO:0000259" key="1">
    <source>
        <dbReference type="Pfam" id="PF00149"/>
    </source>
</evidence>
<dbReference type="PANTHER" id="PTHR31302">
    <property type="entry name" value="TRANSMEMBRANE PROTEIN WITH METALLOPHOSPHOESTERASE DOMAIN-RELATED"/>
    <property type="match status" value="1"/>
</dbReference>
<dbReference type="RefSeq" id="WP_161708178.1">
    <property type="nucleotide sequence ID" value="NZ_JAABLQ010000001.1"/>
</dbReference>
<dbReference type="InterPro" id="IPR029052">
    <property type="entry name" value="Metallo-depent_PP-like"/>
</dbReference>
<accession>A0A7X5J7W8</accession>
<dbReference type="PANTHER" id="PTHR31302:SF0">
    <property type="entry name" value="TRANSMEMBRANE PROTEIN WITH METALLOPHOSPHOESTERASE DOMAIN"/>
    <property type="match status" value="1"/>
</dbReference>
<dbReference type="GO" id="GO:0016787">
    <property type="term" value="F:hydrolase activity"/>
    <property type="evidence" value="ECO:0007669"/>
    <property type="project" value="InterPro"/>
</dbReference>
<sequence>MTVRLALVADIHHGAPSATKRGDTALGLMEEFARFTNAARPDLVIDLGDRISDIDRDTDLRLEREVAEAFAPITAPVRHICGNHDRDHLEVADNEAILGQSLANETLDIGGWRIALWRADSRIIRTPEHSGFVLKEADLLWLSRVAQTADRPLLVLSHVPISGHAQTGNYYFQNNPSASTYPHAERARAALAQARVPVVCMAGHVHWNTVTKVDGIVHMTQQSLTESFTTSGEPAGAFGLLELGDTVSWQVEGKDPMRFAFTPTADRWTPVMPVLDSLPEFAARRRTAA</sequence>
<dbReference type="AlphaFoldDB" id="A0A7X5J7W8"/>
<gene>
    <name evidence="2" type="ORF">GWI72_06625</name>
</gene>
<dbReference type="Gene3D" id="3.60.21.10">
    <property type="match status" value="1"/>
</dbReference>
<name>A0A7X5J7W8_9HYPH</name>
<dbReference type="Pfam" id="PF00149">
    <property type="entry name" value="Metallophos"/>
    <property type="match status" value="1"/>
</dbReference>
<dbReference type="InterPro" id="IPR004843">
    <property type="entry name" value="Calcineurin-like_PHP"/>
</dbReference>
<keyword evidence="3" id="KW-1185">Reference proteome</keyword>
<feature type="domain" description="Calcineurin-like phosphoesterase" evidence="1">
    <location>
        <begin position="4"/>
        <end position="207"/>
    </location>
</feature>
<dbReference type="EMBL" id="JAABLQ010000001">
    <property type="protein sequence ID" value="NBN77942.1"/>
    <property type="molecule type" value="Genomic_DNA"/>
</dbReference>
<organism evidence="2 3">
    <name type="scientific">Pannonibacter tanglangensis</name>
    <dbReference type="NCBI Taxonomy" id="2750084"/>
    <lineage>
        <taxon>Bacteria</taxon>
        <taxon>Pseudomonadati</taxon>
        <taxon>Pseudomonadota</taxon>
        <taxon>Alphaproteobacteria</taxon>
        <taxon>Hyphomicrobiales</taxon>
        <taxon>Stappiaceae</taxon>
        <taxon>Pannonibacter</taxon>
    </lineage>
</organism>
<comment type="caution">
    <text evidence="2">The sequence shown here is derived from an EMBL/GenBank/DDBJ whole genome shotgun (WGS) entry which is preliminary data.</text>
</comment>
<dbReference type="InterPro" id="IPR051158">
    <property type="entry name" value="Metallophosphoesterase_sf"/>
</dbReference>